<comment type="caution">
    <text evidence="4">The sequence shown here is derived from an EMBL/GenBank/DDBJ whole genome shotgun (WGS) entry which is preliminary data.</text>
</comment>
<reference evidence="4" key="1">
    <citation type="submission" date="2022-05" db="EMBL/GenBank/DDBJ databases">
        <authorList>
            <person name="Okamura Y."/>
        </authorList>
    </citation>
    <scope>NUCLEOTIDE SEQUENCE</scope>
</reference>
<dbReference type="InterPro" id="IPR015819">
    <property type="entry name" value="Lipid_transp_b-sht_shell"/>
</dbReference>
<organism evidence="4 5">
    <name type="scientific">Pieris brassicae</name>
    <name type="common">White butterfly</name>
    <name type="synonym">Large white butterfly</name>
    <dbReference type="NCBI Taxonomy" id="7116"/>
    <lineage>
        <taxon>Eukaryota</taxon>
        <taxon>Metazoa</taxon>
        <taxon>Ecdysozoa</taxon>
        <taxon>Arthropoda</taxon>
        <taxon>Hexapoda</taxon>
        <taxon>Insecta</taxon>
        <taxon>Pterygota</taxon>
        <taxon>Neoptera</taxon>
        <taxon>Endopterygota</taxon>
        <taxon>Lepidoptera</taxon>
        <taxon>Glossata</taxon>
        <taxon>Ditrysia</taxon>
        <taxon>Papilionoidea</taxon>
        <taxon>Pieridae</taxon>
        <taxon>Pierinae</taxon>
        <taxon>Pieris</taxon>
    </lineage>
</organism>
<dbReference type="InterPro" id="IPR050733">
    <property type="entry name" value="Vitellogenin/Apolipophorin"/>
</dbReference>
<dbReference type="SUPFAM" id="SSF48431">
    <property type="entry name" value="Lipovitellin-phosvitin complex, superhelical domain"/>
    <property type="match status" value="1"/>
</dbReference>
<protein>
    <recommendedName>
        <fullName evidence="3">Vitellogenin domain-containing protein</fullName>
    </recommendedName>
</protein>
<dbReference type="GO" id="GO:0005319">
    <property type="term" value="F:lipid transporter activity"/>
    <property type="evidence" value="ECO:0007669"/>
    <property type="project" value="InterPro"/>
</dbReference>
<evidence type="ECO:0000313" key="4">
    <source>
        <dbReference type="EMBL" id="CAH4035981.1"/>
    </source>
</evidence>
<dbReference type="PROSITE" id="PS51211">
    <property type="entry name" value="VITELLOGENIN"/>
    <property type="match status" value="1"/>
</dbReference>
<keyword evidence="2" id="KW-0732">Signal</keyword>
<dbReference type="InterPro" id="IPR011030">
    <property type="entry name" value="Lipovitellin_superhlx_dom"/>
</dbReference>
<dbReference type="Pfam" id="PF09172">
    <property type="entry name" value="Vit_open_b-sht"/>
    <property type="match status" value="1"/>
</dbReference>
<dbReference type="Gene3D" id="1.25.10.20">
    <property type="entry name" value="Vitellinogen, superhelical"/>
    <property type="match status" value="1"/>
</dbReference>
<comment type="caution">
    <text evidence="1">Lacks conserved residue(s) required for the propagation of feature annotation.</text>
</comment>
<sequence>MLTLGVILFYGLTLTSASGLHSIFPELKKYTYEFKGNVSSGSVVTLSYWTISGSLTVLVYDNYTKARFELDHLKPTVYTKNKGHTSQQSVEALTYLKQQWEVEYLETGFISSIYFGDEPSWSKNMKRAISINFQLKKDLGSYTNNEPCLYALCVMVYTARRNTIKKYSSLQRSSSGTEHTWTSVPWSNEYGRVPENVATSERIYELDEHGLTSLYMKADFRYKVNEHILSVSSELSFYLDGDSPSPTVEKLNVTRHSVQYEASDFNDPTNGIRYMSEGNLKNKTYEILMKIAKRGIDADNIVRNESLIHSLDFIDLLNTISQLSHESLTKLFDDLVLGTSYDLETARNIFLEVLPHARSDACARFIRYLVVEQKTKIEDAILLSLIRKLPFNVANHSQGLLEELETFTKLGLDFPLDIRHAGILSFAILVYKTAEAGQVKQDYFDNVIVKYFRMYSDCPQYLDRMIWLQGLCSLGFGAEAYVRTIYSDASRNRHERLWSSMACGQEARGYMALQALEVSLPILTNETEHIQLRIAALHAILRSEIQATDFLFIHNFITSSDDDQLKRFWYSTVKSLEANRFFEAYRFASYYIPFVANQVTNPDTTYWATNNYIITHGDEFGPSLQVFSIGEEFSAMPAMAGITLSSGGRRPYDTSIYLIAEGVSSHIFKKMRSVSADLNVETLVKVLEKMKIWTLKTPQEVHIDIVIKVEDKTVYATHINQSRFETWNGMEMAKSIMEFLRFGSHINQQMVYYPSQMEMNVPSELGTPIRLQSLSMGFTSVRGNLTAPADPTLDLDWENDLHIRFQGTKVTSLSTYAPLVQSEHTGRVQQSLVAHLPIKFNVTCQASTRSIAFTWLNPFAQRAGIAMHSRVQITTDSALGRDSFTVSSKPISKVNKNGIFFDCEQQTSAAEVLEKYLMSKIINYDTPQTQKTFVDTLHQLTPLPGCGLILPPTRQDQGGDEVIRLKFSLGNISLERVDSVEANFGVVLSYYSLDEKTVFLKIDSNTKIKSTGRNVSAEWNLYVKQPQTADPKKTHWKLCYKEDDVSHAPSDEDITTTPSAYEGLVTITYRSSDKFVSCSTDQSSTIEVKYRGSPKHGDGGLERNVEFQIVGERLHDFDLLPKLGLMGGTPAGQILGSLDKDTINATAFVKEKNGVASLVVNHGPEMKFKSDNIAWLLDSVTGMQLMKKFGFYRECRLQGLTVQTLSGSVDQLQPIQCAETVVLADCSELPSFVILRESAGRIKMYDIDHSAGNSTKAESPLIPINDGVKIASEATGVLIYKKHNETVILVPFAYMDTVCGECVGLDYNNC</sequence>
<dbReference type="PANTHER" id="PTHR23345:SF33">
    <property type="entry name" value="CROSSVEINLESS D"/>
    <property type="match status" value="1"/>
</dbReference>
<dbReference type="PANTHER" id="PTHR23345">
    <property type="entry name" value="VITELLOGENIN-RELATED"/>
    <property type="match status" value="1"/>
</dbReference>
<feature type="signal peptide" evidence="2">
    <location>
        <begin position="1"/>
        <end position="17"/>
    </location>
</feature>
<dbReference type="InterPro" id="IPR015255">
    <property type="entry name" value="Vitellinogen_open_b-sht"/>
</dbReference>
<dbReference type="Proteomes" id="UP001152562">
    <property type="component" value="Unassembled WGS sequence"/>
</dbReference>
<evidence type="ECO:0000256" key="2">
    <source>
        <dbReference type="SAM" id="SignalP"/>
    </source>
</evidence>
<evidence type="ECO:0000259" key="3">
    <source>
        <dbReference type="PROSITE" id="PS51211"/>
    </source>
</evidence>
<dbReference type="EMBL" id="CALOZG010000051">
    <property type="protein sequence ID" value="CAH4035981.1"/>
    <property type="molecule type" value="Genomic_DNA"/>
</dbReference>
<dbReference type="SMART" id="SM01169">
    <property type="entry name" value="DUF1943"/>
    <property type="match status" value="1"/>
</dbReference>
<keyword evidence="5" id="KW-1185">Reference proteome</keyword>
<feature type="domain" description="Vitellogenin" evidence="3">
    <location>
        <begin position="24"/>
        <end position="640"/>
    </location>
</feature>
<dbReference type="InterPro" id="IPR001747">
    <property type="entry name" value="Vitellogenin_N"/>
</dbReference>
<evidence type="ECO:0000256" key="1">
    <source>
        <dbReference type="PROSITE-ProRule" id="PRU00557"/>
    </source>
</evidence>
<gene>
    <name evidence="4" type="ORF">PIBRA_LOCUS11884</name>
</gene>
<name>A0A9P0TV71_PIEBR</name>
<feature type="chain" id="PRO_5040345268" description="Vitellogenin domain-containing protein" evidence="2">
    <location>
        <begin position="18"/>
        <end position="1310"/>
    </location>
</feature>
<accession>A0A9P0TV71</accession>
<evidence type="ECO:0000313" key="5">
    <source>
        <dbReference type="Proteomes" id="UP001152562"/>
    </source>
</evidence>
<proteinExistence type="predicted"/>
<dbReference type="SUPFAM" id="SSF56968">
    <property type="entry name" value="Lipovitellin-phosvitin complex, beta-sheet shell regions"/>
    <property type="match status" value="2"/>
</dbReference>